<dbReference type="GO" id="GO:0004066">
    <property type="term" value="F:asparagine synthase (glutamine-hydrolyzing) activity"/>
    <property type="evidence" value="ECO:0007669"/>
    <property type="project" value="InterPro"/>
</dbReference>
<dbReference type="SUPFAM" id="SSF56235">
    <property type="entry name" value="N-terminal nucleophile aminohydrolases (Ntn hydrolases)"/>
    <property type="match status" value="1"/>
</dbReference>
<proteinExistence type="predicted"/>
<gene>
    <name evidence="6" type="primary">Asnsd1</name>
    <name evidence="6" type="ORF">GTO95_0007100</name>
</gene>
<feature type="non-terminal residue" evidence="6">
    <location>
        <position position="619"/>
    </location>
</feature>
<dbReference type="PANTHER" id="PTHR45937:SF1">
    <property type="entry name" value="ASPARAGINE SYNTHETASE DOMAIN-CONTAINING PROTEIN 1"/>
    <property type="match status" value="1"/>
</dbReference>
<dbReference type="InterPro" id="IPR029055">
    <property type="entry name" value="Ntn_hydrolases_N"/>
</dbReference>
<dbReference type="CDD" id="cd01991">
    <property type="entry name" value="Asn_synthase_B_C"/>
    <property type="match status" value="1"/>
</dbReference>
<evidence type="ECO:0000256" key="2">
    <source>
        <dbReference type="ARBA" id="ARBA00022888"/>
    </source>
</evidence>
<dbReference type="PROSITE" id="PS51278">
    <property type="entry name" value="GATASE_TYPE_2"/>
    <property type="match status" value="1"/>
</dbReference>
<dbReference type="Proteomes" id="UP000736164">
    <property type="component" value="Unassembled WGS sequence"/>
</dbReference>
<comment type="caution">
    <text evidence="6">The sequence shown here is derived from an EMBL/GenBank/DDBJ whole genome shotgun (WGS) entry which is preliminary data.</text>
</comment>
<organism evidence="6 7">
    <name type="scientific">Atractosteus spatula</name>
    <name type="common">Alligator gar</name>
    <name type="synonym">Lepisosteus spatula</name>
    <dbReference type="NCBI Taxonomy" id="7917"/>
    <lineage>
        <taxon>Eukaryota</taxon>
        <taxon>Metazoa</taxon>
        <taxon>Chordata</taxon>
        <taxon>Craniata</taxon>
        <taxon>Vertebrata</taxon>
        <taxon>Euteleostomi</taxon>
        <taxon>Actinopterygii</taxon>
        <taxon>Neopterygii</taxon>
        <taxon>Holostei</taxon>
        <taxon>Semionotiformes</taxon>
        <taxon>Lepisosteidae</taxon>
        <taxon>Atractosteus</taxon>
    </lineage>
</organism>
<dbReference type="GO" id="GO:0006529">
    <property type="term" value="P:asparagine biosynthetic process"/>
    <property type="evidence" value="ECO:0007669"/>
    <property type="project" value="UniProtKB-KW"/>
</dbReference>
<dbReference type="SUPFAM" id="SSF52402">
    <property type="entry name" value="Adenine nucleotide alpha hydrolases-like"/>
    <property type="match status" value="1"/>
</dbReference>
<keyword evidence="1" id="KW-0028">Amino-acid biosynthesis</keyword>
<evidence type="ECO:0000256" key="3">
    <source>
        <dbReference type="ARBA" id="ARBA00022962"/>
    </source>
</evidence>
<keyword evidence="2" id="KW-0061">Asparagine biosynthesis</keyword>
<dbReference type="PANTHER" id="PTHR45937">
    <property type="entry name" value="ASPARAGINE SYNTHETASE DOMAIN-CONTAINING PROTEIN 1"/>
    <property type="match status" value="1"/>
</dbReference>
<feature type="non-terminal residue" evidence="6">
    <location>
        <position position="1"/>
    </location>
</feature>
<dbReference type="InterPro" id="IPR051857">
    <property type="entry name" value="Asn_synthetase_domain"/>
</dbReference>
<evidence type="ECO:0000313" key="6">
    <source>
        <dbReference type="EMBL" id="MBN3314513.1"/>
    </source>
</evidence>
<dbReference type="InterPro" id="IPR017932">
    <property type="entry name" value="GATase_2_dom"/>
</dbReference>
<evidence type="ECO:0000259" key="5">
    <source>
        <dbReference type="PROSITE" id="PS51278"/>
    </source>
</evidence>
<dbReference type="InterPro" id="IPR014729">
    <property type="entry name" value="Rossmann-like_a/b/a_fold"/>
</dbReference>
<keyword evidence="3" id="KW-0315">Glutamine amidotransferase</keyword>
<dbReference type="Gene3D" id="3.60.20.10">
    <property type="entry name" value="Glutamine Phosphoribosylpyrophosphate, subunit 1, domain 1"/>
    <property type="match status" value="1"/>
</dbReference>
<accession>A0A8J7T8F3</accession>
<dbReference type="EMBL" id="JAAWVO010015641">
    <property type="protein sequence ID" value="MBN3314513.1"/>
    <property type="molecule type" value="Genomic_DNA"/>
</dbReference>
<evidence type="ECO:0000256" key="1">
    <source>
        <dbReference type="ARBA" id="ARBA00022605"/>
    </source>
</evidence>
<keyword evidence="7" id="KW-1185">Reference proteome</keyword>
<sequence>MCGICCVVSFSSLPSELSKSVIKNLKNRGPSFSQEITKTVRDVNGLCFFSGHVLHMRGVLTPQPVQDEDGNVFLWNGEVFGGLTVGTEENDTQVVFRQLTKCCSDAEILSALSSIQGPWAFLYYQADRHSLWFGRDFFGRRSLLWRYSSEGKSIAVSSVSSGPGAEHEQWEEVPACGVYRIDLKASSCSGFLVLEFYPWAYSFDIQLPVNHEVKREDLPSFVSLVMNENRLFLRAPVVPLNSVIPESLPVAEHIFGPQPSFKDLDVFLKDDKKKKRAQQLIDVLSEAVRRRVQSLPKESQAKSPLDDKADIAILFSGGIDSMVLAALADRHVPLEKPIDLLNVAFQLQEPKKPKGSTRNQKHKHISEAVPHLEAIGTGCGISKESGCFDVPDRITGRAGVQELQAISPKRKWNFVEINVSKEELQETRQKRITHLLYPLDTVLDDSIGCAVWFASRGTGFAAGGKEQQPYTSSAKVVLTGIGADEQLAGYSRHRLRFKTSGLRGLVQELEMELGRISSRNLGRDDRIIGDHGKEARQVFPFLDEEVVSFLNAVPVWDKADLSLPRGLGEKLLLRLAARELNLTASAALPKRAMQFGSRIAKMENSTEKASDKCSRLHMT</sequence>
<protein>
    <recommendedName>
        <fullName evidence="4">Asparagine synthetase domain-containing protein 1</fullName>
    </recommendedName>
</protein>
<dbReference type="AlphaFoldDB" id="A0A8J7T8F3"/>
<name>A0A8J7T8F3_ATRSP</name>
<feature type="domain" description="Glutamine amidotransferase type-2" evidence="5">
    <location>
        <begin position="2"/>
        <end position="184"/>
    </location>
</feature>
<dbReference type="Gene3D" id="3.40.50.620">
    <property type="entry name" value="HUPs"/>
    <property type="match status" value="1"/>
</dbReference>
<dbReference type="InterPro" id="IPR001962">
    <property type="entry name" value="Asn_synthase"/>
</dbReference>
<dbReference type="CDD" id="cd03766">
    <property type="entry name" value="Gn_AT_II_novel"/>
    <property type="match status" value="1"/>
</dbReference>
<evidence type="ECO:0000313" key="7">
    <source>
        <dbReference type="Proteomes" id="UP000736164"/>
    </source>
</evidence>
<dbReference type="Pfam" id="PF13537">
    <property type="entry name" value="GATase_7"/>
    <property type="match status" value="1"/>
</dbReference>
<reference evidence="6" key="1">
    <citation type="journal article" date="2021" name="Cell">
        <title>Tracing the genetic footprints of vertebrate landing in non-teleost ray-finned fishes.</title>
        <authorList>
            <person name="Bi X."/>
            <person name="Wang K."/>
            <person name="Yang L."/>
            <person name="Pan H."/>
            <person name="Jiang H."/>
            <person name="Wei Q."/>
            <person name="Fang M."/>
            <person name="Yu H."/>
            <person name="Zhu C."/>
            <person name="Cai Y."/>
            <person name="He Y."/>
            <person name="Gan X."/>
            <person name="Zeng H."/>
            <person name="Yu D."/>
            <person name="Zhu Y."/>
            <person name="Jiang H."/>
            <person name="Qiu Q."/>
            <person name="Yang H."/>
            <person name="Zhang Y.E."/>
            <person name="Wang W."/>
            <person name="Zhu M."/>
            <person name="He S."/>
            <person name="Zhang G."/>
        </authorList>
    </citation>
    <scope>NUCLEOTIDE SEQUENCE</scope>
    <source>
        <strain evidence="6">Allg_001</strain>
    </source>
</reference>
<evidence type="ECO:0000256" key="4">
    <source>
        <dbReference type="ARBA" id="ARBA00040716"/>
    </source>
</evidence>